<accession>A0ABZ2KVP6</accession>
<evidence type="ECO:0000313" key="2">
    <source>
        <dbReference type="EMBL" id="WXB02752.1"/>
    </source>
</evidence>
<evidence type="ECO:0000313" key="3">
    <source>
        <dbReference type="Proteomes" id="UP001374803"/>
    </source>
</evidence>
<protein>
    <recommendedName>
        <fullName evidence="4">Cytochrome c domain-containing protein</fullName>
    </recommendedName>
</protein>
<feature type="region of interest" description="Disordered" evidence="1">
    <location>
        <begin position="218"/>
        <end position="243"/>
    </location>
</feature>
<sequence length="307" mass="32476">MLLAFDRLLLPSTIVRQSIYIFDGFNVALSPTVQYDPVTRVVTLGSPRPGEWLKPGQPYKIVLTVPNGDEDNNGLRAIDRATLDPGSERVIGFFTDTVAGGTSGAPHMDFCNDVLPIFQQHCSASQCHGEPGPTTPSSRFPDGQSHPAAGLVLENATGVVSTAIGIGTRRVAIGSNTGPRTQAQSPGRMFGVDMPLVDPGSPANSWLLYKLLIAPPPPPGTPPSVRRKCDGSEGTPPQGGFQPPVSYAVLSEAERARLADFIPGNVMPYPPDPGSGDRRENLTVGEVQRISSWILQGAATNACACEP</sequence>
<organism evidence="2 3">
    <name type="scientific">Pendulispora rubella</name>
    <dbReference type="NCBI Taxonomy" id="2741070"/>
    <lineage>
        <taxon>Bacteria</taxon>
        <taxon>Pseudomonadati</taxon>
        <taxon>Myxococcota</taxon>
        <taxon>Myxococcia</taxon>
        <taxon>Myxococcales</taxon>
        <taxon>Sorangiineae</taxon>
        <taxon>Pendulisporaceae</taxon>
        <taxon>Pendulispora</taxon>
    </lineage>
</organism>
<name>A0ABZ2KVP6_9BACT</name>
<proteinExistence type="predicted"/>
<gene>
    <name evidence="2" type="ORF">LVJ94_38300</name>
</gene>
<evidence type="ECO:0000256" key="1">
    <source>
        <dbReference type="SAM" id="MobiDB-lite"/>
    </source>
</evidence>
<dbReference type="Proteomes" id="UP001374803">
    <property type="component" value="Chromosome"/>
</dbReference>
<reference evidence="2" key="1">
    <citation type="submission" date="2021-12" db="EMBL/GenBank/DDBJ databases">
        <title>Discovery of the Pendulisporaceae a myxobacterial family with distinct sporulation behavior and unique specialized metabolism.</title>
        <authorList>
            <person name="Garcia R."/>
            <person name="Popoff A."/>
            <person name="Bader C.D."/>
            <person name="Loehr J."/>
            <person name="Walesch S."/>
            <person name="Walt C."/>
            <person name="Boldt J."/>
            <person name="Bunk B."/>
            <person name="Haeckl F.J.F.P.J."/>
            <person name="Gunesch A.P."/>
            <person name="Birkelbach J."/>
            <person name="Nuebel U."/>
            <person name="Pietschmann T."/>
            <person name="Bach T."/>
            <person name="Mueller R."/>
        </authorList>
    </citation>
    <scope>NUCLEOTIDE SEQUENCE</scope>
    <source>
        <strain evidence="2">MSr11367</strain>
    </source>
</reference>
<evidence type="ECO:0008006" key="4">
    <source>
        <dbReference type="Google" id="ProtNLM"/>
    </source>
</evidence>
<dbReference type="RefSeq" id="WP_394832381.1">
    <property type="nucleotide sequence ID" value="NZ_CP089929.1"/>
</dbReference>
<dbReference type="EMBL" id="CP089983">
    <property type="protein sequence ID" value="WXB02752.1"/>
    <property type="molecule type" value="Genomic_DNA"/>
</dbReference>
<keyword evidence="3" id="KW-1185">Reference proteome</keyword>
<feature type="region of interest" description="Disordered" evidence="1">
    <location>
        <begin position="125"/>
        <end position="146"/>
    </location>
</feature>